<sequence length="188" mass="20717">MDTSRAGRQLRLIAEVLAASAGCGVPVWLRGGWAMDFFLGEVTRDHRDIDWFAWVDDAERLGAELAGRGYRRVAGLPPEQQVDLVKDGEDLSFNLLRRDASGRVVVGGGLWAGSPWPQDLLEPHTGRIGDLLCPIIAPRAQIEIKRMMPVWVPGSPRRPKDAEDIARLEAALTPDRTPGLRTLSFEDG</sequence>
<evidence type="ECO:0000313" key="3">
    <source>
        <dbReference type="Proteomes" id="UP001500503"/>
    </source>
</evidence>
<evidence type="ECO:0000256" key="1">
    <source>
        <dbReference type="SAM" id="Phobius"/>
    </source>
</evidence>
<keyword evidence="3" id="KW-1185">Reference proteome</keyword>
<keyword evidence="1" id="KW-1133">Transmembrane helix</keyword>
<organism evidence="2 3">
    <name type="scientific">Actinoallomurus oryzae</name>
    <dbReference type="NCBI Taxonomy" id="502180"/>
    <lineage>
        <taxon>Bacteria</taxon>
        <taxon>Bacillati</taxon>
        <taxon>Actinomycetota</taxon>
        <taxon>Actinomycetes</taxon>
        <taxon>Streptosporangiales</taxon>
        <taxon>Thermomonosporaceae</taxon>
        <taxon>Actinoallomurus</taxon>
    </lineage>
</organism>
<evidence type="ECO:0008006" key="4">
    <source>
        <dbReference type="Google" id="ProtNLM"/>
    </source>
</evidence>
<dbReference type="Pfam" id="PF10706">
    <property type="entry name" value="Aminoglyc_resit"/>
    <property type="match status" value="1"/>
</dbReference>
<feature type="transmembrane region" description="Helical" evidence="1">
    <location>
        <begin position="12"/>
        <end position="29"/>
    </location>
</feature>
<dbReference type="Proteomes" id="UP001500503">
    <property type="component" value="Unassembled WGS sequence"/>
</dbReference>
<accession>A0ABP8QDR5</accession>
<evidence type="ECO:0000313" key="2">
    <source>
        <dbReference type="EMBL" id="GAA4500864.1"/>
    </source>
</evidence>
<reference evidence="3" key="1">
    <citation type="journal article" date="2019" name="Int. J. Syst. Evol. Microbiol.">
        <title>The Global Catalogue of Microorganisms (GCM) 10K type strain sequencing project: providing services to taxonomists for standard genome sequencing and annotation.</title>
        <authorList>
            <consortium name="The Broad Institute Genomics Platform"/>
            <consortium name="The Broad Institute Genome Sequencing Center for Infectious Disease"/>
            <person name="Wu L."/>
            <person name="Ma J."/>
        </authorList>
    </citation>
    <scope>NUCLEOTIDE SEQUENCE [LARGE SCALE GENOMIC DNA]</scope>
    <source>
        <strain evidence="3">JCM 17933</strain>
    </source>
</reference>
<keyword evidence="1" id="KW-0472">Membrane</keyword>
<proteinExistence type="predicted"/>
<dbReference type="RefSeq" id="WP_345467866.1">
    <property type="nucleotide sequence ID" value="NZ_BAABHF010000025.1"/>
</dbReference>
<dbReference type="Gene3D" id="3.30.460.40">
    <property type="match status" value="1"/>
</dbReference>
<name>A0ABP8QDR5_9ACTN</name>
<keyword evidence="1" id="KW-0812">Transmembrane</keyword>
<dbReference type="EMBL" id="BAABHF010000025">
    <property type="protein sequence ID" value="GAA4500864.1"/>
    <property type="molecule type" value="Genomic_DNA"/>
</dbReference>
<comment type="caution">
    <text evidence="2">The sequence shown here is derived from an EMBL/GenBank/DDBJ whole genome shotgun (WGS) entry which is preliminary data.</text>
</comment>
<dbReference type="InterPro" id="IPR019646">
    <property type="entry name" value="Aminoglyc_AdlTrfase"/>
</dbReference>
<gene>
    <name evidence="2" type="ORF">GCM10023191_049910</name>
</gene>
<protein>
    <recommendedName>
        <fullName evidence="4">Aminoglycoside adenylyltransferase</fullName>
    </recommendedName>
</protein>